<reference evidence="5 6" key="1">
    <citation type="submission" date="2019-06" db="EMBL/GenBank/DDBJ databases">
        <title>Genome sequence of Ureibacillus terrenus.</title>
        <authorList>
            <person name="Maclea K.S."/>
            <person name="Simoes M."/>
        </authorList>
    </citation>
    <scope>NUCLEOTIDE SEQUENCE [LARGE SCALE GENOMIC DNA]</scope>
    <source>
        <strain evidence="5 6">ATCC BAA-384</strain>
    </source>
</reference>
<dbReference type="OrthoDB" id="573782at2"/>
<name>A0A540V626_9BACL</name>
<dbReference type="InterPro" id="IPR010708">
    <property type="entry name" value="5'(3')-deoxyribonucleotidase"/>
</dbReference>
<dbReference type="PANTHER" id="PTHR35134">
    <property type="entry name" value="NUCLEOTIDASE YQFW-RELATED"/>
    <property type="match status" value="1"/>
</dbReference>
<dbReference type="InterPro" id="IPR023214">
    <property type="entry name" value="HAD_sf"/>
</dbReference>
<dbReference type="PANTHER" id="PTHR35134:SF2">
    <property type="entry name" value="NUCLEOTIDASE YQFW-RELATED"/>
    <property type="match status" value="1"/>
</dbReference>
<evidence type="ECO:0000256" key="2">
    <source>
        <dbReference type="ARBA" id="ARBA00022801"/>
    </source>
</evidence>
<sequence>MKFGFDIDDTLINLREHAFHLYNRKLGKQVDIALFRELKRLEIHELFGLTDEQGHQLWNSLMEEIYFTDCPAFEGAVDFVNQLAKDGHSIFYITSRPKQYCLKTRWWLKERGFPVIDHQFYCGMKDREKAEIIRKLELDVYFDDKPAVLETLKGANTKVYMKDQSYNKQLHFPRVYNWKAFQLEKWNLQQN</sequence>
<accession>A0A540V626</accession>
<evidence type="ECO:0000256" key="4">
    <source>
        <dbReference type="PIRSR" id="PIRSR610708-1"/>
    </source>
</evidence>
<organism evidence="5 6">
    <name type="scientific">Ureibacillus terrenus</name>
    <dbReference type="NCBI Taxonomy" id="118246"/>
    <lineage>
        <taxon>Bacteria</taxon>
        <taxon>Bacillati</taxon>
        <taxon>Bacillota</taxon>
        <taxon>Bacilli</taxon>
        <taxon>Bacillales</taxon>
        <taxon>Caryophanaceae</taxon>
        <taxon>Ureibacillus</taxon>
    </lineage>
</organism>
<gene>
    <name evidence="5" type="ORF">FKZ59_00345</name>
</gene>
<evidence type="ECO:0000256" key="1">
    <source>
        <dbReference type="ARBA" id="ARBA00009589"/>
    </source>
</evidence>
<feature type="active site" description="Nucleophile" evidence="4">
    <location>
        <position position="6"/>
    </location>
</feature>
<keyword evidence="2 3" id="KW-0378">Hydrolase</keyword>
<dbReference type="RefSeq" id="WP_141600744.1">
    <property type="nucleotide sequence ID" value="NZ_JARMSB010000004.1"/>
</dbReference>
<evidence type="ECO:0000256" key="3">
    <source>
        <dbReference type="PIRNR" id="PIRNR021362"/>
    </source>
</evidence>
<dbReference type="InterPro" id="IPR036412">
    <property type="entry name" value="HAD-like_sf"/>
</dbReference>
<dbReference type="GO" id="GO:0009264">
    <property type="term" value="P:deoxyribonucleotide catabolic process"/>
    <property type="evidence" value="ECO:0007669"/>
    <property type="project" value="InterPro"/>
</dbReference>
<dbReference type="InterPro" id="IPR009206">
    <property type="entry name" value="Nucleotidase_putative"/>
</dbReference>
<dbReference type="SUPFAM" id="SSF56784">
    <property type="entry name" value="HAD-like"/>
    <property type="match status" value="1"/>
</dbReference>
<feature type="active site" description="Proton donor" evidence="4">
    <location>
        <position position="8"/>
    </location>
</feature>
<dbReference type="GO" id="GO:0008253">
    <property type="term" value="F:5'-nucleotidase activity"/>
    <property type="evidence" value="ECO:0007669"/>
    <property type="project" value="InterPro"/>
</dbReference>
<dbReference type="Gene3D" id="3.40.50.1000">
    <property type="entry name" value="HAD superfamily/HAD-like"/>
    <property type="match status" value="1"/>
</dbReference>
<comment type="similarity">
    <text evidence="1 3">Belongs to the 5'(3')-deoxyribonucleotidase family.</text>
</comment>
<protein>
    <recommendedName>
        <fullName evidence="3">Nucleotidase</fullName>
        <ecNumber evidence="3">3.1.3.-</ecNumber>
    </recommendedName>
</protein>
<comment type="caution">
    <text evidence="5">The sequence shown here is derived from an EMBL/GenBank/DDBJ whole genome shotgun (WGS) entry which is preliminary data.</text>
</comment>
<dbReference type="InterPro" id="IPR052419">
    <property type="entry name" value="5_3-deoxyribonucleotidase-like"/>
</dbReference>
<evidence type="ECO:0000313" key="6">
    <source>
        <dbReference type="Proteomes" id="UP000315753"/>
    </source>
</evidence>
<dbReference type="AlphaFoldDB" id="A0A540V626"/>
<dbReference type="Pfam" id="PF06941">
    <property type="entry name" value="NT5C"/>
    <property type="match status" value="1"/>
</dbReference>
<dbReference type="EMBL" id="VIGD01000001">
    <property type="protein sequence ID" value="TQE92191.1"/>
    <property type="molecule type" value="Genomic_DNA"/>
</dbReference>
<proteinExistence type="inferred from homology"/>
<evidence type="ECO:0000313" key="5">
    <source>
        <dbReference type="EMBL" id="TQE92191.1"/>
    </source>
</evidence>
<keyword evidence="6" id="KW-1185">Reference proteome</keyword>
<dbReference type="PIRSF" id="PIRSF021362">
    <property type="entry name" value="UCP021362_HAD"/>
    <property type="match status" value="1"/>
</dbReference>
<dbReference type="EC" id="3.1.3.-" evidence="3"/>
<dbReference type="Proteomes" id="UP000315753">
    <property type="component" value="Unassembled WGS sequence"/>
</dbReference>